<dbReference type="InterPro" id="IPR014033">
    <property type="entry name" value="Arginase"/>
</dbReference>
<comment type="caution">
    <text evidence="10">The sequence shown here is derived from an EMBL/GenBank/DDBJ whole genome shotgun (WGS) entry which is preliminary data.</text>
</comment>
<evidence type="ECO:0000313" key="11">
    <source>
        <dbReference type="Proteomes" id="UP001500141"/>
    </source>
</evidence>
<dbReference type="EC" id="3.5.3.1" evidence="3"/>
<evidence type="ECO:0000256" key="2">
    <source>
        <dbReference type="ARBA" id="ARBA00005098"/>
    </source>
</evidence>
<evidence type="ECO:0000256" key="3">
    <source>
        <dbReference type="ARBA" id="ARBA00012168"/>
    </source>
</evidence>
<dbReference type="Gene3D" id="3.40.800.10">
    <property type="entry name" value="Ureohydrolase domain"/>
    <property type="match status" value="1"/>
</dbReference>
<evidence type="ECO:0000256" key="8">
    <source>
        <dbReference type="ARBA" id="ARBA00023211"/>
    </source>
</evidence>
<comment type="similarity">
    <text evidence="9">Belongs to the arginase family.</text>
</comment>
<dbReference type="PANTHER" id="PTHR43782:SF3">
    <property type="entry name" value="ARGINASE"/>
    <property type="match status" value="1"/>
</dbReference>
<dbReference type="PANTHER" id="PTHR43782">
    <property type="entry name" value="ARGINASE"/>
    <property type="match status" value="1"/>
</dbReference>
<keyword evidence="5" id="KW-0056">Arginine metabolism</keyword>
<evidence type="ECO:0000256" key="6">
    <source>
        <dbReference type="ARBA" id="ARBA00022723"/>
    </source>
</evidence>
<reference evidence="11" key="1">
    <citation type="journal article" date="2019" name="Int. J. Syst. Evol. Microbiol.">
        <title>The Global Catalogue of Microorganisms (GCM) 10K type strain sequencing project: providing services to taxonomists for standard genome sequencing and annotation.</title>
        <authorList>
            <consortium name="The Broad Institute Genomics Platform"/>
            <consortium name="The Broad Institute Genome Sequencing Center for Infectious Disease"/>
            <person name="Wu L."/>
            <person name="Ma J."/>
        </authorList>
    </citation>
    <scope>NUCLEOTIDE SEQUENCE [LARGE SCALE GENOMIC DNA]</scope>
    <source>
        <strain evidence="11">JCM 18198</strain>
    </source>
</reference>
<keyword evidence="7" id="KW-0378">Hydrolase</keyword>
<evidence type="ECO:0000313" key="10">
    <source>
        <dbReference type="EMBL" id="GAA4771735.1"/>
    </source>
</evidence>
<protein>
    <recommendedName>
        <fullName evidence="4">Arginase</fullName>
        <ecNumber evidence="3">3.5.3.1</ecNumber>
    </recommendedName>
</protein>
<dbReference type="RefSeq" id="WP_264544617.1">
    <property type="nucleotide sequence ID" value="NZ_BAABIP010000018.1"/>
</dbReference>
<keyword evidence="6" id="KW-0479">Metal-binding</keyword>
<dbReference type="EMBL" id="BAABIP010000018">
    <property type="protein sequence ID" value="GAA4771735.1"/>
    <property type="molecule type" value="Genomic_DNA"/>
</dbReference>
<evidence type="ECO:0000256" key="1">
    <source>
        <dbReference type="ARBA" id="ARBA00001936"/>
    </source>
</evidence>
<keyword evidence="11" id="KW-1185">Reference proteome</keyword>
<dbReference type="CDD" id="cd09989">
    <property type="entry name" value="Arginase"/>
    <property type="match status" value="1"/>
</dbReference>
<gene>
    <name evidence="10" type="primary">rocF</name>
    <name evidence="10" type="ORF">GCM10023230_22610</name>
</gene>
<organism evidence="10 11">
    <name type="scientific">Flavobacterium hankyongi</name>
    <dbReference type="NCBI Taxonomy" id="1176532"/>
    <lineage>
        <taxon>Bacteria</taxon>
        <taxon>Pseudomonadati</taxon>
        <taxon>Bacteroidota</taxon>
        <taxon>Flavobacteriia</taxon>
        <taxon>Flavobacteriales</taxon>
        <taxon>Flavobacteriaceae</taxon>
        <taxon>Flavobacterium</taxon>
    </lineage>
</organism>
<comment type="pathway">
    <text evidence="2">Nitrogen metabolism; urea cycle; L-ornithine and urea from L-arginine: step 1/1.</text>
</comment>
<dbReference type="SUPFAM" id="SSF52768">
    <property type="entry name" value="Arginase/deacetylase"/>
    <property type="match status" value="1"/>
</dbReference>
<dbReference type="InterPro" id="IPR006035">
    <property type="entry name" value="Ureohydrolase"/>
</dbReference>
<dbReference type="PRINTS" id="PR00116">
    <property type="entry name" value="ARGINASE"/>
</dbReference>
<accession>A0ABP9A0Y5</accession>
<evidence type="ECO:0000256" key="4">
    <source>
        <dbReference type="ARBA" id="ARBA00018123"/>
    </source>
</evidence>
<evidence type="ECO:0000256" key="9">
    <source>
        <dbReference type="PROSITE-ProRule" id="PRU00742"/>
    </source>
</evidence>
<evidence type="ECO:0000256" key="5">
    <source>
        <dbReference type="ARBA" id="ARBA00022503"/>
    </source>
</evidence>
<comment type="cofactor">
    <cofactor evidence="1">
        <name>Mn(2+)</name>
        <dbReference type="ChEBI" id="CHEBI:29035"/>
    </cofactor>
</comment>
<name>A0ABP9A0Y5_9FLAO</name>
<dbReference type="PROSITE" id="PS51409">
    <property type="entry name" value="ARGINASE_2"/>
    <property type="match status" value="1"/>
</dbReference>
<dbReference type="Pfam" id="PF00491">
    <property type="entry name" value="Arginase"/>
    <property type="match status" value="1"/>
</dbReference>
<sequence>MSTNVTFLINKSEITAGTRGASLGPDAIITAARKKESYIFGENTLDKIQNVNRYLDQPTKYPFAKRIDGLLSIYEELNAKVSSILKNNSFPIILAADHGSAGGTISGLKSTFPDKRIGAVWIDAHADIHTPYTTPSGNMHGMPLASVMNIDNLECKINDVDAETEALWSQLKNVGGTSQKIYPDDVVYVAVRDTEEQEERIIEKFGIKWFTVNDVRTQGISAIVEGINEHLKNCDIIYVTFDVDSMDPDMTSHGTGTPVPDGISQLEAKDLLVALAQNKKTACIEIVEVNPCLDEKENTMAEVTLDILEAVTDTIKNR</sequence>
<evidence type="ECO:0000256" key="7">
    <source>
        <dbReference type="ARBA" id="ARBA00022801"/>
    </source>
</evidence>
<keyword evidence="8" id="KW-0464">Manganese</keyword>
<proteinExistence type="inferred from homology"/>
<dbReference type="Proteomes" id="UP001500141">
    <property type="component" value="Unassembled WGS sequence"/>
</dbReference>
<dbReference type="InterPro" id="IPR023696">
    <property type="entry name" value="Ureohydrolase_dom_sf"/>
</dbReference>